<organism evidence="1">
    <name type="scientific">Lepeophtheirus salmonis</name>
    <name type="common">Salmon louse</name>
    <name type="synonym">Caligus salmonis</name>
    <dbReference type="NCBI Taxonomy" id="72036"/>
    <lineage>
        <taxon>Eukaryota</taxon>
        <taxon>Metazoa</taxon>
        <taxon>Ecdysozoa</taxon>
        <taxon>Arthropoda</taxon>
        <taxon>Crustacea</taxon>
        <taxon>Multicrustacea</taxon>
        <taxon>Hexanauplia</taxon>
        <taxon>Copepoda</taxon>
        <taxon>Siphonostomatoida</taxon>
        <taxon>Caligidae</taxon>
        <taxon>Lepeophtheirus</taxon>
    </lineage>
</organism>
<sequence length="21" mass="2445">MIRLSLPRFLSEIRSISILIS</sequence>
<dbReference type="AlphaFoldDB" id="A0A0K2UPF4"/>
<accession>A0A0K2UPF4</accession>
<evidence type="ECO:0000313" key="1">
    <source>
        <dbReference type="EMBL" id="CDW39940.1"/>
    </source>
</evidence>
<dbReference type="EMBL" id="HACA01022579">
    <property type="protein sequence ID" value="CDW39940.1"/>
    <property type="molecule type" value="Transcribed_RNA"/>
</dbReference>
<reference evidence="1" key="1">
    <citation type="submission" date="2014-05" db="EMBL/GenBank/DDBJ databases">
        <authorList>
            <person name="Chronopoulou M."/>
        </authorList>
    </citation>
    <scope>NUCLEOTIDE SEQUENCE</scope>
    <source>
        <tissue evidence="1">Whole organism</tissue>
    </source>
</reference>
<proteinExistence type="predicted"/>
<protein>
    <submittedName>
        <fullName evidence="1">Uncharacterized protein</fullName>
    </submittedName>
</protein>
<name>A0A0K2UPF4_LEPSM</name>